<dbReference type="GO" id="GO:0000256">
    <property type="term" value="P:allantoin catabolic process"/>
    <property type="evidence" value="ECO:0007669"/>
    <property type="project" value="InterPro"/>
</dbReference>
<dbReference type="Gene3D" id="2.60.120.480">
    <property type="entry name" value="Ureidoglycolate hydrolase"/>
    <property type="match status" value="1"/>
</dbReference>
<evidence type="ECO:0000256" key="3">
    <source>
        <dbReference type="ARBA" id="ARBA00023239"/>
    </source>
</evidence>
<dbReference type="RefSeq" id="WP_165100050.1">
    <property type="nucleotide sequence ID" value="NZ_CP049056.1"/>
</dbReference>
<accession>A0A7L5BYR7</accession>
<sequence length="183" mass="20284">MNERTVVAERIDAESFAPFGEILDLQDAEPVFQNPGLRSWRTGYEAESATELMVIEFDEIPMTFDRIERHHQVSQCFLPLRGRPMVMVVAPKTGEDAPAAASVRAFLVGQHQGILLHRSVWHALNRFPIGGSAVHALVTTAATQAELEAERRGGPKPRLTDVHDFSTEKTTFRIEIGPELGAV</sequence>
<comment type="catalytic activity">
    <reaction evidence="4">
        <text>(S)-ureidoglycolate = urea + glyoxylate</text>
        <dbReference type="Rhea" id="RHEA:11304"/>
        <dbReference type="ChEBI" id="CHEBI:16199"/>
        <dbReference type="ChEBI" id="CHEBI:36655"/>
        <dbReference type="ChEBI" id="CHEBI:57296"/>
        <dbReference type="EC" id="4.3.2.3"/>
    </reaction>
</comment>
<dbReference type="AlphaFoldDB" id="A0A7L5BYR7"/>
<reference evidence="5 6" key="1">
    <citation type="submission" date="2020-02" db="EMBL/GenBank/DDBJ databases">
        <title>complete genome sequence of Rhodobacteraceae bacterium.</title>
        <authorList>
            <person name="Park J."/>
            <person name="Kim Y.-S."/>
            <person name="Kim K.-H."/>
        </authorList>
    </citation>
    <scope>NUCLEOTIDE SEQUENCE [LARGE SCALE GENOMIC DNA]</scope>
    <source>
        <strain evidence="5 6">RR4-56</strain>
    </source>
</reference>
<dbReference type="PANTHER" id="PTHR21221">
    <property type="entry name" value="UREIDOGLYCOLATE HYDROLASE"/>
    <property type="match status" value="1"/>
</dbReference>
<evidence type="ECO:0000256" key="4">
    <source>
        <dbReference type="ARBA" id="ARBA00047684"/>
    </source>
</evidence>
<dbReference type="GO" id="GO:0004848">
    <property type="term" value="F:ureidoglycolate hydrolase activity"/>
    <property type="evidence" value="ECO:0007669"/>
    <property type="project" value="InterPro"/>
</dbReference>
<keyword evidence="2" id="KW-0659">Purine metabolism</keyword>
<protein>
    <recommendedName>
        <fullName evidence="7">Ureidoglycolate lyase</fullName>
    </recommendedName>
</protein>
<evidence type="ECO:0008006" key="7">
    <source>
        <dbReference type="Google" id="ProtNLM"/>
    </source>
</evidence>
<dbReference type="GO" id="GO:0006144">
    <property type="term" value="P:purine nucleobase metabolic process"/>
    <property type="evidence" value="ECO:0007669"/>
    <property type="project" value="UniProtKB-KW"/>
</dbReference>
<dbReference type="KEGG" id="hdh:G5B40_14835"/>
<keyword evidence="6" id="KW-1185">Reference proteome</keyword>
<name>A0A7L5BYR7_9RHOB</name>
<dbReference type="InterPro" id="IPR024060">
    <property type="entry name" value="Ureidoglycolate_lyase_dom_sf"/>
</dbReference>
<dbReference type="SUPFAM" id="SSF51182">
    <property type="entry name" value="RmlC-like cupins"/>
    <property type="match status" value="1"/>
</dbReference>
<dbReference type="PANTHER" id="PTHR21221:SF1">
    <property type="entry name" value="UREIDOGLYCOLATE LYASE"/>
    <property type="match status" value="1"/>
</dbReference>
<dbReference type="EMBL" id="CP049056">
    <property type="protein sequence ID" value="QIE56601.1"/>
    <property type="molecule type" value="Genomic_DNA"/>
</dbReference>
<dbReference type="InterPro" id="IPR007247">
    <property type="entry name" value="Ureidogly_lyase"/>
</dbReference>
<evidence type="ECO:0000256" key="1">
    <source>
        <dbReference type="ARBA" id="ARBA00011738"/>
    </source>
</evidence>
<dbReference type="Pfam" id="PF04115">
    <property type="entry name" value="Ureidogly_lyase"/>
    <property type="match status" value="1"/>
</dbReference>
<dbReference type="GO" id="GO:0050385">
    <property type="term" value="F:ureidoglycolate lyase activity"/>
    <property type="evidence" value="ECO:0007669"/>
    <property type="project" value="UniProtKB-EC"/>
</dbReference>
<evidence type="ECO:0000313" key="5">
    <source>
        <dbReference type="EMBL" id="QIE56601.1"/>
    </source>
</evidence>
<comment type="subunit">
    <text evidence="1">Homodimer.</text>
</comment>
<gene>
    <name evidence="5" type="ORF">G5B40_14835</name>
</gene>
<dbReference type="InterPro" id="IPR011051">
    <property type="entry name" value="RmlC_Cupin_sf"/>
</dbReference>
<organism evidence="5 6">
    <name type="scientific">Pikeienuella piscinae</name>
    <dbReference type="NCBI Taxonomy" id="2748098"/>
    <lineage>
        <taxon>Bacteria</taxon>
        <taxon>Pseudomonadati</taxon>
        <taxon>Pseudomonadota</taxon>
        <taxon>Alphaproteobacteria</taxon>
        <taxon>Rhodobacterales</taxon>
        <taxon>Paracoccaceae</taxon>
        <taxon>Pikeienuella</taxon>
    </lineage>
</organism>
<keyword evidence="3" id="KW-0456">Lyase</keyword>
<evidence type="ECO:0000313" key="6">
    <source>
        <dbReference type="Proteomes" id="UP000503336"/>
    </source>
</evidence>
<proteinExistence type="predicted"/>
<dbReference type="Proteomes" id="UP000503336">
    <property type="component" value="Chromosome"/>
</dbReference>
<evidence type="ECO:0000256" key="2">
    <source>
        <dbReference type="ARBA" id="ARBA00022631"/>
    </source>
</evidence>